<organism evidence="8 9">
    <name type="scientific">Sinobacterium caligoides</name>
    <dbReference type="NCBI Taxonomy" id="933926"/>
    <lineage>
        <taxon>Bacteria</taxon>
        <taxon>Pseudomonadati</taxon>
        <taxon>Pseudomonadota</taxon>
        <taxon>Gammaproteobacteria</taxon>
        <taxon>Cellvibrionales</taxon>
        <taxon>Spongiibacteraceae</taxon>
        <taxon>Sinobacterium</taxon>
    </lineage>
</organism>
<keyword evidence="6" id="KW-1278">Translocase</keyword>
<keyword evidence="6" id="KW-1003">Cell membrane</keyword>
<keyword evidence="9" id="KW-1185">Reference proteome</keyword>
<keyword evidence="3 6" id="KW-0285">Flavoprotein</keyword>
<dbReference type="InterPro" id="IPR007329">
    <property type="entry name" value="FMN-bd"/>
</dbReference>
<dbReference type="EC" id="7.-.-.-" evidence="6"/>
<comment type="cofactor">
    <cofactor evidence="6">
        <name>FMN</name>
        <dbReference type="ChEBI" id="CHEBI:58210"/>
    </cofactor>
</comment>
<dbReference type="Pfam" id="PF04205">
    <property type="entry name" value="FMN_bind"/>
    <property type="match status" value="1"/>
</dbReference>
<dbReference type="NCBIfam" id="TIGR01947">
    <property type="entry name" value="rnfG"/>
    <property type="match status" value="1"/>
</dbReference>
<dbReference type="EMBL" id="RKHR01000003">
    <property type="protein sequence ID" value="ROS05808.1"/>
    <property type="molecule type" value="Genomic_DNA"/>
</dbReference>
<comment type="function">
    <text evidence="6">Part of a membrane-bound complex that couples electron transfer with translocation of ions across the membrane.</text>
</comment>
<keyword evidence="4 6" id="KW-0288">FMN</keyword>
<evidence type="ECO:0000256" key="6">
    <source>
        <dbReference type="HAMAP-Rule" id="MF_00479"/>
    </source>
</evidence>
<feature type="domain" description="FMN-binding" evidence="7">
    <location>
        <begin position="102"/>
        <end position="194"/>
    </location>
</feature>
<evidence type="ECO:0000313" key="9">
    <source>
        <dbReference type="Proteomes" id="UP000275394"/>
    </source>
</evidence>
<accession>A0A3N2E127</accession>
<evidence type="ECO:0000256" key="1">
    <source>
        <dbReference type="ARBA" id="ARBA00022448"/>
    </source>
</evidence>
<keyword evidence="6" id="KW-0472">Membrane</keyword>
<gene>
    <name evidence="6" type="primary">rnfG</name>
    <name evidence="8" type="ORF">EDC56_1362</name>
</gene>
<evidence type="ECO:0000256" key="2">
    <source>
        <dbReference type="ARBA" id="ARBA00022553"/>
    </source>
</evidence>
<dbReference type="PANTHER" id="PTHR36118:SF1">
    <property type="entry name" value="ION-TRANSLOCATING OXIDOREDUCTASE COMPLEX SUBUNIT G"/>
    <property type="match status" value="1"/>
</dbReference>
<keyword evidence="6" id="KW-1133">Transmembrane helix</keyword>
<keyword evidence="6" id="KW-0997">Cell inner membrane</keyword>
<dbReference type="OrthoDB" id="9784165at2"/>
<dbReference type="SMART" id="SM00900">
    <property type="entry name" value="FMN_bind"/>
    <property type="match status" value="1"/>
</dbReference>
<evidence type="ECO:0000256" key="5">
    <source>
        <dbReference type="ARBA" id="ARBA00022982"/>
    </source>
</evidence>
<proteinExistence type="inferred from homology"/>
<comment type="caution">
    <text evidence="8">The sequence shown here is derived from an EMBL/GenBank/DDBJ whole genome shotgun (WGS) entry which is preliminary data.</text>
</comment>
<dbReference type="Proteomes" id="UP000275394">
    <property type="component" value="Unassembled WGS sequence"/>
</dbReference>
<evidence type="ECO:0000256" key="4">
    <source>
        <dbReference type="ARBA" id="ARBA00022643"/>
    </source>
</evidence>
<keyword evidence="2 6" id="KW-0597">Phosphoprotein</keyword>
<dbReference type="NCBIfam" id="NF002519">
    <property type="entry name" value="PRK01908.1"/>
    <property type="match status" value="1"/>
</dbReference>
<feature type="modified residue" description="FMN phosphoryl threonine" evidence="6">
    <location>
        <position position="177"/>
    </location>
</feature>
<comment type="subunit">
    <text evidence="6">The complex is composed of six subunits: RnfA, RnfB, RnfC, RnfD, RnfE and RnfG.</text>
</comment>
<dbReference type="InterPro" id="IPR010209">
    <property type="entry name" value="Ion_transpt_RnfG/RsxG"/>
</dbReference>
<comment type="similarity">
    <text evidence="6">Belongs to the RnfG family.</text>
</comment>
<dbReference type="GO" id="GO:0010181">
    <property type="term" value="F:FMN binding"/>
    <property type="evidence" value="ECO:0007669"/>
    <property type="project" value="InterPro"/>
</dbReference>
<protein>
    <recommendedName>
        <fullName evidence="6">Ion-translocating oxidoreductase complex subunit G</fullName>
        <ecNumber evidence="6">7.-.-.-</ecNumber>
    </recommendedName>
    <alternativeName>
        <fullName evidence="6">Rnf electron transport complex subunit G</fullName>
    </alternativeName>
</protein>
<keyword evidence="1 6" id="KW-0813">Transport</keyword>
<dbReference type="GO" id="GO:0009055">
    <property type="term" value="F:electron transfer activity"/>
    <property type="evidence" value="ECO:0007669"/>
    <property type="project" value="InterPro"/>
</dbReference>
<dbReference type="HAMAP" id="MF_00479">
    <property type="entry name" value="RsxG_RnfG"/>
    <property type="match status" value="1"/>
</dbReference>
<comment type="subcellular location">
    <subcellularLocation>
        <location evidence="6">Cell inner membrane</location>
        <topology evidence="6">Single-pass membrane protein</topology>
    </subcellularLocation>
</comment>
<reference evidence="8 9" key="1">
    <citation type="submission" date="2018-11" db="EMBL/GenBank/DDBJ databases">
        <title>Genomic Encyclopedia of Type Strains, Phase IV (KMG-IV): sequencing the most valuable type-strain genomes for metagenomic binning, comparative biology and taxonomic classification.</title>
        <authorList>
            <person name="Goeker M."/>
        </authorList>
    </citation>
    <scope>NUCLEOTIDE SEQUENCE [LARGE SCALE GENOMIC DNA]</scope>
    <source>
        <strain evidence="8 9">DSM 100316</strain>
    </source>
</reference>
<dbReference type="PIRSF" id="PIRSF006091">
    <property type="entry name" value="E_trnsport_RnfG"/>
    <property type="match status" value="1"/>
</dbReference>
<keyword evidence="5 6" id="KW-0249">Electron transport</keyword>
<dbReference type="GO" id="GO:0022900">
    <property type="term" value="P:electron transport chain"/>
    <property type="evidence" value="ECO:0007669"/>
    <property type="project" value="UniProtKB-UniRule"/>
</dbReference>
<evidence type="ECO:0000259" key="7">
    <source>
        <dbReference type="SMART" id="SM00900"/>
    </source>
</evidence>
<dbReference type="GO" id="GO:0005886">
    <property type="term" value="C:plasma membrane"/>
    <property type="evidence" value="ECO:0007669"/>
    <property type="project" value="UniProtKB-SubCell"/>
</dbReference>
<dbReference type="RefSeq" id="WP_123711696.1">
    <property type="nucleotide sequence ID" value="NZ_RKHR01000003.1"/>
</dbReference>
<keyword evidence="6" id="KW-0812">Transmembrane</keyword>
<evidence type="ECO:0000313" key="8">
    <source>
        <dbReference type="EMBL" id="ROS05808.1"/>
    </source>
</evidence>
<evidence type="ECO:0000256" key="3">
    <source>
        <dbReference type="ARBA" id="ARBA00022630"/>
    </source>
</evidence>
<name>A0A3N2E127_9GAMM</name>
<dbReference type="PANTHER" id="PTHR36118">
    <property type="entry name" value="ION-TRANSLOCATING OXIDOREDUCTASE COMPLEX SUBUNIT G"/>
    <property type="match status" value="1"/>
</dbReference>
<sequence>MLAQVIAKNALALGAFAIITTGAISATYLGTKDRIELEQRAAQARALTEIIHDDQHDNSMLDDTILIDDQELLGLDHPKQAFIARQQGQFVATIIPATAHDGYSGDIQLITGVYADGTIAGVRVLVHNETPGLGDKADRKKSDWVDGFVGRSLSNPSIERWSVKKDKGEFDQFTGATITPRAITHAVARSLQYFEAHREQFTADSATVKEQP</sequence>
<dbReference type="AlphaFoldDB" id="A0A3N2E127"/>